<protein>
    <submittedName>
        <fullName evidence="3">Uncharacterized protein</fullName>
    </submittedName>
</protein>
<keyword evidence="5" id="KW-1185">Reference proteome</keyword>
<dbReference type="RefSeq" id="WP_089854188.1">
    <property type="nucleotide sequence ID" value="NZ_BJWJ01000009.1"/>
</dbReference>
<reference evidence="3 4" key="1">
    <citation type="submission" date="2016-10" db="EMBL/GenBank/DDBJ databases">
        <authorList>
            <person name="de Groot N.N."/>
        </authorList>
    </citation>
    <scope>NUCLEOTIDE SEQUENCE [LARGE SCALE GENOMIC DNA]</scope>
    <source>
        <strain evidence="3 4">DSM 17074</strain>
    </source>
</reference>
<evidence type="ECO:0000313" key="3">
    <source>
        <dbReference type="EMBL" id="SFS79729.1"/>
    </source>
</evidence>
<accession>A0A1I6SS85</accession>
<proteinExistence type="predicted"/>
<keyword evidence="1" id="KW-0472">Membrane</keyword>
<dbReference type="Proteomes" id="UP000199139">
    <property type="component" value="Unassembled WGS sequence"/>
</dbReference>
<keyword evidence="1" id="KW-0812">Transmembrane</keyword>
<reference evidence="2 5" key="2">
    <citation type="submission" date="2019-07" db="EMBL/GenBank/DDBJ databases">
        <title>Whole genome shotgun sequence of Halolactibacillus miurensis NBRC 100873.</title>
        <authorList>
            <person name="Hosoyama A."/>
            <person name="Uohara A."/>
            <person name="Ohji S."/>
            <person name="Ichikawa N."/>
        </authorList>
    </citation>
    <scope>NUCLEOTIDE SEQUENCE [LARGE SCALE GENOMIC DNA]</scope>
    <source>
        <strain evidence="2 5">NBRC 100873</strain>
    </source>
</reference>
<name>A0A1I6SS85_9BACI</name>
<evidence type="ECO:0000313" key="2">
    <source>
        <dbReference type="EMBL" id="GEM04196.1"/>
    </source>
</evidence>
<dbReference type="OrthoDB" id="2974434at2"/>
<gene>
    <name evidence="2" type="ORF">HMI01_11840</name>
    <name evidence="3" type="ORF">SAMN05421668_11051</name>
</gene>
<keyword evidence="1" id="KW-1133">Transmembrane helix</keyword>
<evidence type="ECO:0000256" key="1">
    <source>
        <dbReference type="SAM" id="Phobius"/>
    </source>
</evidence>
<evidence type="ECO:0000313" key="5">
    <source>
        <dbReference type="Proteomes" id="UP000321773"/>
    </source>
</evidence>
<organism evidence="3 4">
    <name type="scientific">Halolactibacillus miurensis</name>
    <dbReference type="NCBI Taxonomy" id="306541"/>
    <lineage>
        <taxon>Bacteria</taxon>
        <taxon>Bacillati</taxon>
        <taxon>Bacillota</taxon>
        <taxon>Bacilli</taxon>
        <taxon>Bacillales</taxon>
        <taxon>Bacillaceae</taxon>
        <taxon>Halolactibacillus</taxon>
    </lineage>
</organism>
<dbReference type="EMBL" id="BJWJ01000009">
    <property type="protein sequence ID" value="GEM04196.1"/>
    <property type="molecule type" value="Genomic_DNA"/>
</dbReference>
<dbReference type="AlphaFoldDB" id="A0A1I6SS85"/>
<feature type="transmembrane region" description="Helical" evidence="1">
    <location>
        <begin position="12"/>
        <end position="30"/>
    </location>
</feature>
<evidence type="ECO:0000313" key="4">
    <source>
        <dbReference type="Proteomes" id="UP000199139"/>
    </source>
</evidence>
<dbReference type="Proteomes" id="UP000321773">
    <property type="component" value="Unassembled WGS sequence"/>
</dbReference>
<sequence>MAFIDLMIEEVPVFYLVVFFIFFLLMILMLRKLRQLTDYKYIVIINTINQTYQTILTTPITVIDDQASKTSLQHYLLDRQPVIYHGKIADDDLVIDKEQKQYTLPKPLLEQFFYVLSQVKTMMVRKRHSHRQLSLMIETQDPLLFLSLLDKNQWNEYERLFTNKQLMPVVYLAIKQVNDAWDDLSVTDRLYVRNILKDYGRSGMEKLAVYLTRRERRQLVRLEKRLRNH</sequence>
<dbReference type="EMBL" id="FPAI01000010">
    <property type="protein sequence ID" value="SFS79729.1"/>
    <property type="molecule type" value="Genomic_DNA"/>
</dbReference>